<dbReference type="GO" id="GO:0032266">
    <property type="term" value="F:phosphatidylinositol-3-phosphate binding"/>
    <property type="evidence" value="ECO:0007669"/>
    <property type="project" value="UniProtKB-UniRule"/>
</dbReference>
<evidence type="ECO:0000256" key="2">
    <source>
        <dbReference type="ARBA" id="ARBA00022448"/>
    </source>
</evidence>
<keyword evidence="4 6" id="KW-0653">Protein transport</keyword>
<dbReference type="Gene3D" id="2.30.29.30">
    <property type="entry name" value="Pleckstrin-homology domain (PH domain)/Phosphotyrosine-binding domain (PTB)"/>
    <property type="match status" value="1"/>
</dbReference>
<keyword evidence="6" id="KW-0963">Cytoplasm</keyword>
<dbReference type="InterPro" id="IPR011993">
    <property type="entry name" value="PH-like_dom_sf"/>
</dbReference>
<dbReference type="FunFam" id="1.10.10.10:FF:000165">
    <property type="entry name" value="Vacuolar protein sorting protein (Vps36)"/>
    <property type="match status" value="1"/>
</dbReference>
<evidence type="ECO:0000256" key="1">
    <source>
        <dbReference type="ARBA" id="ARBA00009697"/>
    </source>
</evidence>
<comment type="function">
    <text evidence="6">Component of the ESCRT-II complex (endosomal sorting complex required for transport II), which is required for multivesicular body (MVB) formation and sorting of endosomal cargo proteins into MVBs.</text>
</comment>
<protein>
    <recommendedName>
        <fullName evidence="6">Vacuolar protein-sorting-associated protein 36</fullName>
    </recommendedName>
    <alternativeName>
        <fullName evidence="6">ESCRT-II complex subunit VPS36</fullName>
    </alternativeName>
</protein>
<dbReference type="InterPro" id="IPR021648">
    <property type="entry name" value="GLUE_dom"/>
</dbReference>
<dbReference type="InterPro" id="IPR015940">
    <property type="entry name" value="UBA"/>
</dbReference>
<proteinExistence type="inferred from homology"/>
<evidence type="ECO:0000259" key="7">
    <source>
        <dbReference type="PROSITE" id="PS50030"/>
    </source>
</evidence>
<accession>A0AAW1P0E5</accession>
<dbReference type="PANTHER" id="PTHR13128">
    <property type="entry name" value="VACUOLAR PROTEIN-SORTING-ASSOCIATED PROTEIN 36"/>
    <property type="match status" value="1"/>
</dbReference>
<comment type="similarity">
    <text evidence="1 6">Belongs to the VPS36 family.</text>
</comment>
<dbReference type="SUPFAM" id="SSF46785">
    <property type="entry name" value="Winged helix' DNA-binding domain"/>
    <property type="match status" value="1"/>
</dbReference>
<dbReference type="InterPro" id="IPR036388">
    <property type="entry name" value="WH-like_DNA-bd_sf"/>
</dbReference>
<comment type="subcellular location">
    <subcellularLocation>
        <location evidence="6">Cytoplasm</location>
    </subcellularLocation>
    <subcellularLocation>
        <location evidence="6">Endosome</location>
    </subcellularLocation>
</comment>
<dbReference type="Pfam" id="PF22562">
    <property type="entry name" value="UBA_7"/>
    <property type="match status" value="1"/>
</dbReference>
<dbReference type="Pfam" id="PF04157">
    <property type="entry name" value="EAP30"/>
    <property type="match status" value="1"/>
</dbReference>
<evidence type="ECO:0000256" key="3">
    <source>
        <dbReference type="ARBA" id="ARBA00022753"/>
    </source>
</evidence>
<dbReference type="Gene3D" id="1.10.10.10">
    <property type="entry name" value="Winged helix-like DNA-binding domain superfamily/Winged helix DNA-binding domain"/>
    <property type="match status" value="2"/>
</dbReference>
<name>A0AAW1P0E5_9CHLO</name>
<dbReference type="Proteomes" id="UP001465755">
    <property type="component" value="Unassembled WGS sequence"/>
</dbReference>
<dbReference type="InterPro" id="IPR036390">
    <property type="entry name" value="WH_DNA-bd_sf"/>
</dbReference>
<dbReference type="Gene3D" id="1.10.8.10">
    <property type="entry name" value="DNA helicase RuvA subunit, C-terminal domain"/>
    <property type="match status" value="1"/>
</dbReference>
<gene>
    <name evidence="9" type="ORF">WJX73_006449</name>
</gene>
<evidence type="ECO:0000256" key="6">
    <source>
        <dbReference type="RuleBase" id="RU367095"/>
    </source>
</evidence>
<dbReference type="SUPFAM" id="SSF50729">
    <property type="entry name" value="PH domain-like"/>
    <property type="match status" value="1"/>
</dbReference>
<dbReference type="PROSITE" id="PS51495">
    <property type="entry name" value="GLUE"/>
    <property type="match status" value="1"/>
</dbReference>
<dbReference type="GO" id="GO:0031902">
    <property type="term" value="C:late endosome membrane"/>
    <property type="evidence" value="ECO:0007669"/>
    <property type="project" value="UniProtKB-UniRule"/>
</dbReference>
<feature type="domain" description="UBA" evidence="7">
    <location>
        <begin position="174"/>
        <end position="215"/>
    </location>
</feature>
<dbReference type="AlphaFoldDB" id="A0AAW1P0E5"/>
<dbReference type="EMBL" id="JALJOQ010000059">
    <property type="protein sequence ID" value="KAK9803478.1"/>
    <property type="molecule type" value="Genomic_DNA"/>
</dbReference>
<feature type="domain" description="GLUE N-terminal" evidence="8">
    <location>
        <begin position="6"/>
        <end position="152"/>
    </location>
</feature>
<dbReference type="InterPro" id="IPR009060">
    <property type="entry name" value="UBA-like_sf"/>
</dbReference>
<dbReference type="Pfam" id="PF11605">
    <property type="entry name" value="Vps36_ESCRT-II"/>
    <property type="match status" value="1"/>
</dbReference>
<dbReference type="Gene3D" id="6.10.140.260">
    <property type="match status" value="1"/>
</dbReference>
<reference evidence="9 10" key="1">
    <citation type="journal article" date="2024" name="Nat. Commun.">
        <title>Phylogenomics reveals the evolutionary origins of lichenization in chlorophyte algae.</title>
        <authorList>
            <person name="Puginier C."/>
            <person name="Libourel C."/>
            <person name="Otte J."/>
            <person name="Skaloud P."/>
            <person name="Haon M."/>
            <person name="Grisel S."/>
            <person name="Petersen M."/>
            <person name="Berrin J.G."/>
            <person name="Delaux P.M."/>
            <person name="Dal Grande F."/>
            <person name="Keller J."/>
        </authorList>
    </citation>
    <scope>NUCLEOTIDE SEQUENCE [LARGE SCALE GENOMIC DNA]</scope>
    <source>
        <strain evidence="9 10">SAG 2036</strain>
    </source>
</reference>
<dbReference type="SUPFAM" id="SSF46934">
    <property type="entry name" value="UBA-like"/>
    <property type="match status" value="1"/>
</dbReference>
<dbReference type="InterPro" id="IPR037855">
    <property type="entry name" value="Vps36"/>
</dbReference>
<sequence>MILEALSLSASGRPLLVVGEVELLLVDRVDMQFEGSGGPPGQLKPKHEDGYAVLTTHRLMWIDSARAPAAGASCGLSLSCVQHVQSKASHIFGTPKLRAQVHVSRDNTPVPGGRDAVRTVQLKMTARDPGPLAQAMAQALSQRAWERATAQTARQQAAAVQAPAQQAAPGPPPGTDTALLRQLTDMGFPYWRVVRGLSATNSAGADEAVGWILQHQMDAGVDEPLPSPAQPAAGAQRQVASFSTASAGIAGILRREERMAAATDETMEKAFKDLRGLMERAQEMVELAERFRGKRGGQGDRGAPEEAMGEDMENELISLGIASPVTKDMAGALYHQQLSRQLADFLVKPLQTHSGIMALPDVYCLFNRARGTELVSPDDLLAAVALFPKIGAPMALRTFASGLLVVQSSLHSDAEVCRQLQALVPGPGLGPSLTASDVARALQVPLPIASEHLTMAEGAAVLCRDDGPEGLRFFRNFFPEAACSAA</sequence>
<dbReference type="GO" id="GO:0000814">
    <property type="term" value="C:ESCRT II complex"/>
    <property type="evidence" value="ECO:0007669"/>
    <property type="project" value="UniProtKB-UniRule"/>
</dbReference>
<keyword evidence="2 6" id="KW-0813">Transport</keyword>
<evidence type="ECO:0000259" key="8">
    <source>
        <dbReference type="PROSITE" id="PS51495"/>
    </source>
</evidence>
<keyword evidence="5" id="KW-0175">Coiled coil</keyword>
<dbReference type="PROSITE" id="PS50030">
    <property type="entry name" value="UBA"/>
    <property type="match status" value="1"/>
</dbReference>
<keyword evidence="3 6" id="KW-0967">Endosome</keyword>
<comment type="subunit">
    <text evidence="6">Component of the endosomal sorting complex required for transport II (ESCRT-II).</text>
</comment>
<evidence type="ECO:0000313" key="9">
    <source>
        <dbReference type="EMBL" id="KAK9803478.1"/>
    </source>
</evidence>
<evidence type="ECO:0000313" key="10">
    <source>
        <dbReference type="Proteomes" id="UP001465755"/>
    </source>
</evidence>
<dbReference type="InterPro" id="IPR040608">
    <property type="entry name" value="Snf8/Vps36"/>
</dbReference>
<dbReference type="GO" id="GO:0043328">
    <property type="term" value="P:protein transport to vacuole involved in ubiquitin-dependent protein catabolic process via the multivesicular body sorting pathway"/>
    <property type="evidence" value="ECO:0007669"/>
    <property type="project" value="UniProtKB-UniRule"/>
</dbReference>
<keyword evidence="10" id="KW-1185">Reference proteome</keyword>
<organism evidence="9 10">
    <name type="scientific">Symbiochloris irregularis</name>
    <dbReference type="NCBI Taxonomy" id="706552"/>
    <lineage>
        <taxon>Eukaryota</taxon>
        <taxon>Viridiplantae</taxon>
        <taxon>Chlorophyta</taxon>
        <taxon>core chlorophytes</taxon>
        <taxon>Trebouxiophyceae</taxon>
        <taxon>Trebouxiales</taxon>
        <taxon>Trebouxiaceae</taxon>
        <taxon>Symbiochloris</taxon>
    </lineage>
</organism>
<evidence type="ECO:0000256" key="4">
    <source>
        <dbReference type="ARBA" id="ARBA00022927"/>
    </source>
</evidence>
<dbReference type="GO" id="GO:0043130">
    <property type="term" value="F:ubiquitin binding"/>
    <property type="evidence" value="ECO:0007669"/>
    <property type="project" value="UniProtKB-UniRule"/>
</dbReference>
<comment type="caution">
    <text evidence="9">The sequence shown here is derived from an EMBL/GenBank/DDBJ whole genome shotgun (WGS) entry which is preliminary data.</text>
</comment>
<evidence type="ECO:0000256" key="5">
    <source>
        <dbReference type="ARBA" id="ARBA00023054"/>
    </source>
</evidence>
<dbReference type="PANTHER" id="PTHR13128:SF12">
    <property type="entry name" value="VACUOLAR PROTEIN-SORTING-ASSOCIATED PROTEIN 36"/>
    <property type="match status" value="1"/>
</dbReference>